<keyword evidence="5" id="KW-0863">Zinc-finger</keyword>
<sequence length="768" mass="84575">MSHLQYFRLRISGLVQGVGFRPFVWRVAQQLKIAGEVGNDAQGVFINAYCTRATLDQFIDELKREQPPLAHIESVAIEALHEAMEPPINFHITESKKGVVKPGCVPDAATCDACLEELFDSANRRFRYPFINCTHCGPRISILREIPYDRASTSMSVFEQCSNCLTEYQEPTNRRFHAQPNACVECGPRMWVEKSGGEEIVTDDLFAFISSQLRDGKVVALKGLGGFHLVCDATHQDALTSLRQRKNRPAKPFALMVRDTDIAARYVSLEPEAEALLKSPAAPVVLLQSKGEPLPEAIAPGQNQLGLMLPYTPQHHLLLSAFETPLVMTSGNHSGAPQAIKNDVARATLSEIADFFVMHDREIVNRMDDSVLRYHNGRAFAIRLARGYAPFRVSMPEGFAEAPDLIALGAELKSTLCFIQQDQAILSQHLGDLEDAATFDAYEHTHDLYRNLYQHPSQRYVIDLHPQYLSTQFGESKADRAELTHVQHHHAHMAACMAEAGIARTRRDILGLCFDGTGFGVDETLWGAEALYGGYASVSRVGTLVSFPLVGGVQAIREPWRALVGQLHSAGLLAQFKTLPCFEDKPLRVLEHMISKQLNTPLTSSAGRLFDAVAAALGCSADRISYEGQAAIELEAFAQRATADSAPRYSFALSEQDGLYQLSTKPMWEALLQDLCSQRYTAEQIALGFHDSFADAWVELVEQVAARNPIGAVALSGGVMQNRVLADRLSAQLQRKGFSVLEHQTLPANDAGVSVGQAFVAAAQYLEN</sequence>
<dbReference type="Gene3D" id="3.30.110.120">
    <property type="match status" value="1"/>
</dbReference>
<dbReference type="GO" id="GO:0008270">
    <property type="term" value="F:zinc ion binding"/>
    <property type="evidence" value="ECO:0007669"/>
    <property type="project" value="UniProtKB-KW"/>
</dbReference>
<name>A0A437QEV6_9GAMM</name>
<evidence type="ECO:0000256" key="8">
    <source>
        <dbReference type="PIRNR" id="PIRNR006256"/>
    </source>
</evidence>
<keyword evidence="4" id="KW-0479">Metal-binding</keyword>
<dbReference type="PROSITE" id="PS51160">
    <property type="entry name" value="ACYLPHOSPHATASE_3"/>
    <property type="match status" value="1"/>
</dbReference>
<feature type="active site" evidence="9">
    <location>
        <position position="21"/>
    </location>
</feature>
<comment type="catalytic activity">
    <reaction evidence="9">
        <text>an acyl phosphate + H2O = a carboxylate + phosphate + H(+)</text>
        <dbReference type="Rhea" id="RHEA:14965"/>
        <dbReference type="ChEBI" id="CHEBI:15377"/>
        <dbReference type="ChEBI" id="CHEBI:15378"/>
        <dbReference type="ChEBI" id="CHEBI:29067"/>
        <dbReference type="ChEBI" id="CHEBI:43474"/>
        <dbReference type="ChEBI" id="CHEBI:59918"/>
        <dbReference type="EC" id="3.6.1.7"/>
    </reaction>
</comment>
<reference evidence="12 13" key="1">
    <citation type="submission" date="2019-01" db="EMBL/GenBank/DDBJ databases">
        <authorList>
            <person name="Chen W.-M."/>
        </authorList>
    </citation>
    <scope>NUCLEOTIDE SEQUENCE [LARGE SCALE GENOMIC DNA]</scope>
    <source>
        <strain evidence="12 13">HPM-16</strain>
    </source>
</reference>
<dbReference type="Gene3D" id="3.30.420.360">
    <property type="match status" value="1"/>
</dbReference>
<dbReference type="InterPro" id="IPR051060">
    <property type="entry name" value="Carbamoyltrans_HypF-like"/>
</dbReference>
<evidence type="ECO:0000256" key="4">
    <source>
        <dbReference type="ARBA" id="ARBA00022723"/>
    </source>
</evidence>
<keyword evidence="9" id="KW-0378">Hydrolase</keyword>
<evidence type="ECO:0000256" key="7">
    <source>
        <dbReference type="ARBA" id="ARBA00048220"/>
    </source>
</evidence>
<comment type="catalytic activity">
    <reaction evidence="7 8">
        <text>C-terminal L-cysteinyl-[HypE protein] + carbamoyl phosphate + ATP + H2O = C-terminal S-carboxamide-L-cysteinyl-[HypE protein] + AMP + phosphate + diphosphate + H(+)</text>
        <dbReference type="Rhea" id="RHEA:55636"/>
        <dbReference type="Rhea" id="RHEA-COMP:14247"/>
        <dbReference type="Rhea" id="RHEA-COMP:14392"/>
        <dbReference type="ChEBI" id="CHEBI:15377"/>
        <dbReference type="ChEBI" id="CHEBI:15378"/>
        <dbReference type="ChEBI" id="CHEBI:30616"/>
        <dbReference type="ChEBI" id="CHEBI:33019"/>
        <dbReference type="ChEBI" id="CHEBI:43474"/>
        <dbReference type="ChEBI" id="CHEBI:58228"/>
        <dbReference type="ChEBI" id="CHEBI:76913"/>
        <dbReference type="ChEBI" id="CHEBI:139126"/>
        <dbReference type="ChEBI" id="CHEBI:456215"/>
    </reaction>
</comment>
<evidence type="ECO:0000313" key="12">
    <source>
        <dbReference type="EMBL" id="RVU32929.1"/>
    </source>
</evidence>
<dbReference type="GO" id="GO:0051604">
    <property type="term" value="P:protein maturation"/>
    <property type="evidence" value="ECO:0007669"/>
    <property type="project" value="TreeGrafter"/>
</dbReference>
<dbReference type="Gene3D" id="3.90.870.50">
    <property type="match status" value="1"/>
</dbReference>
<dbReference type="Pfam" id="PF07503">
    <property type="entry name" value="zf-HYPF"/>
    <property type="match status" value="2"/>
</dbReference>
<accession>A0A437QEV6</accession>
<keyword evidence="6" id="KW-0862">Zinc</keyword>
<dbReference type="InterPro" id="IPR001792">
    <property type="entry name" value="Acylphosphatase-like_dom"/>
</dbReference>
<dbReference type="RefSeq" id="WP_127693096.1">
    <property type="nucleotide sequence ID" value="NZ_SACQ01000001.1"/>
</dbReference>
<feature type="domain" description="YrdC-like" evidence="11">
    <location>
        <begin position="203"/>
        <end position="387"/>
    </location>
</feature>
<dbReference type="InterPro" id="IPR006070">
    <property type="entry name" value="Sua5-like_dom"/>
</dbReference>
<organism evidence="12 13">
    <name type="scientific">Neptunomonas marina</name>
    <dbReference type="NCBI Taxonomy" id="1815562"/>
    <lineage>
        <taxon>Bacteria</taxon>
        <taxon>Pseudomonadati</taxon>
        <taxon>Pseudomonadota</taxon>
        <taxon>Gammaproteobacteria</taxon>
        <taxon>Oceanospirillales</taxon>
        <taxon>Oceanospirillaceae</taxon>
        <taxon>Neptunomonas</taxon>
    </lineage>
</organism>
<dbReference type="Pfam" id="PF22521">
    <property type="entry name" value="HypF_C_2"/>
    <property type="match status" value="1"/>
</dbReference>
<feature type="active site" evidence="9">
    <location>
        <position position="39"/>
    </location>
</feature>
<comment type="function">
    <text evidence="8">Involved in the maturation of [NiFe] hydrogenases. Along with HypE, it catalyzes the synthesis of the CN ligands of the active site iron of [NiFe]-hydrogenases. HypF functions as a carbamoyl transferase using carbamoylphosphate as a substrate and transferring the carboxamido moiety in an ATP-dependent reaction to the thiolate of the C-terminal cysteine of HypE yielding a protein-S-carboxamide.</text>
</comment>
<dbReference type="InterPro" id="IPR004421">
    <property type="entry name" value="Carbamoyltransferase_HypF"/>
</dbReference>
<comment type="caution">
    <text evidence="12">The sequence shown here is derived from an EMBL/GenBank/DDBJ whole genome shotgun (WGS) entry which is preliminary data.</text>
</comment>
<dbReference type="PIRSF" id="PIRSF006256">
    <property type="entry name" value="CMPcnvr_hdrg_mat"/>
    <property type="match status" value="1"/>
</dbReference>
<dbReference type="UniPathway" id="UPA00335"/>
<evidence type="ECO:0000256" key="6">
    <source>
        <dbReference type="ARBA" id="ARBA00022833"/>
    </source>
</evidence>
<evidence type="ECO:0000259" key="10">
    <source>
        <dbReference type="PROSITE" id="PS51160"/>
    </source>
</evidence>
<dbReference type="Pfam" id="PF17788">
    <property type="entry name" value="HypF_C"/>
    <property type="match status" value="1"/>
</dbReference>
<evidence type="ECO:0000259" key="11">
    <source>
        <dbReference type="PROSITE" id="PS51163"/>
    </source>
</evidence>
<evidence type="ECO:0000256" key="9">
    <source>
        <dbReference type="PROSITE-ProRule" id="PRU00520"/>
    </source>
</evidence>
<dbReference type="InterPro" id="IPR011125">
    <property type="entry name" value="Znf_HypF"/>
</dbReference>
<dbReference type="PROSITE" id="PS00150">
    <property type="entry name" value="ACYLPHOSPHATASE_1"/>
    <property type="match status" value="1"/>
</dbReference>
<dbReference type="GO" id="GO:0003725">
    <property type="term" value="F:double-stranded RNA binding"/>
    <property type="evidence" value="ECO:0007669"/>
    <property type="project" value="InterPro"/>
</dbReference>
<dbReference type="PROSITE" id="PS51163">
    <property type="entry name" value="YRDC"/>
    <property type="match status" value="1"/>
</dbReference>
<dbReference type="InterPro" id="IPR041440">
    <property type="entry name" value="HypF_C"/>
</dbReference>
<protein>
    <recommendedName>
        <fullName evidence="8">Carbamoyltransferase HypF</fullName>
        <ecNumber evidence="8">6.2.-.-</ecNumber>
    </recommendedName>
</protein>
<dbReference type="EMBL" id="SACQ01000001">
    <property type="protein sequence ID" value="RVU32929.1"/>
    <property type="molecule type" value="Genomic_DNA"/>
</dbReference>
<dbReference type="SUPFAM" id="SSF53067">
    <property type="entry name" value="Actin-like ATPase domain"/>
    <property type="match status" value="1"/>
</dbReference>
<dbReference type="GO" id="GO:0003998">
    <property type="term" value="F:acylphosphatase activity"/>
    <property type="evidence" value="ECO:0007669"/>
    <property type="project" value="UniProtKB-EC"/>
</dbReference>
<dbReference type="InterPro" id="IPR017968">
    <property type="entry name" value="Acylphosphatase_CS"/>
</dbReference>
<keyword evidence="12" id="KW-0808">Transferase</keyword>
<evidence type="ECO:0000256" key="2">
    <source>
        <dbReference type="ARBA" id="ARBA00008097"/>
    </source>
</evidence>
<dbReference type="Gene3D" id="3.30.420.40">
    <property type="match status" value="1"/>
</dbReference>
<dbReference type="GO" id="GO:0016743">
    <property type="term" value="F:carboxyl- or carbamoyltransferase activity"/>
    <property type="evidence" value="ECO:0007669"/>
    <property type="project" value="UniProtKB-UniRule"/>
</dbReference>
<dbReference type="PANTHER" id="PTHR42959:SF1">
    <property type="entry name" value="CARBAMOYLTRANSFERASE HYPF"/>
    <property type="match status" value="1"/>
</dbReference>
<evidence type="ECO:0000256" key="3">
    <source>
        <dbReference type="ARBA" id="ARBA00022598"/>
    </source>
</evidence>
<feature type="domain" description="Acylphosphatase-like" evidence="10">
    <location>
        <begin position="6"/>
        <end position="94"/>
    </location>
</feature>
<evidence type="ECO:0000256" key="5">
    <source>
        <dbReference type="ARBA" id="ARBA00022771"/>
    </source>
</evidence>
<dbReference type="Pfam" id="PF01300">
    <property type="entry name" value="Sua5_yciO_yrdC"/>
    <property type="match status" value="1"/>
</dbReference>
<dbReference type="InterPro" id="IPR017945">
    <property type="entry name" value="DHBP_synth_RibB-like_a/b_dom"/>
</dbReference>
<dbReference type="GO" id="GO:0016874">
    <property type="term" value="F:ligase activity"/>
    <property type="evidence" value="ECO:0007669"/>
    <property type="project" value="UniProtKB-UniRule"/>
</dbReference>
<dbReference type="Proteomes" id="UP000282818">
    <property type="component" value="Unassembled WGS sequence"/>
</dbReference>
<dbReference type="EC" id="6.2.-.-" evidence="8"/>
<keyword evidence="3" id="KW-0436">Ligase</keyword>
<comment type="pathway">
    <text evidence="1 8">Protein modification; [NiFe] hydrogenase maturation.</text>
</comment>
<dbReference type="InterPro" id="IPR036046">
    <property type="entry name" value="Acylphosphatase-like_dom_sf"/>
</dbReference>
<dbReference type="Pfam" id="PF00708">
    <property type="entry name" value="Acylphosphatase"/>
    <property type="match status" value="1"/>
</dbReference>
<gene>
    <name evidence="12" type="primary">hypF</name>
    <name evidence="12" type="ORF">EOE65_04555</name>
</gene>
<dbReference type="InterPro" id="IPR055128">
    <property type="entry name" value="HypF_C_2"/>
</dbReference>
<dbReference type="NCBIfam" id="TIGR00143">
    <property type="entry name" value="hypF"/>
    <property type="match status" value="1"/>
</dbReference>
<evidence type="ECO:0000313" key="13">
    <source>
        <dbReference type="Proteomes" id="UP000282818"/>
    </source>
</evidence>
<keyword evidence="13" id="KW-1185">Reference proteome</keyword>
<dbReference type="PANTHER" id="PTHR42959">
    <property type="entry name" value="CARBAMOYLTRANSFERASE"/>
    <property type="match status" value="1"/>
</dbReference>
<dbReference type="InterPro" id="IPR043129">
    <property type="entry name" value="ATPase_NBD"/>
</dbReference>
<evidence type="ECO:0000256" key="1">
    <source>
        <dbReference type="ARBA" id="ARBA00004711"/>
    </source>
</evidence>
<dbReference type="SUPFAM" id="SSF54975">
    <property type="entry name" value="Acylphosphatase/BLUF domain-like"/>
    <property type="match status" value="1"/>
</dbReference>
<dbReference type="SUPFAM" id="SSF55821">
    <property type="entry name" value="YrdC/RibB"/>
    <property type="match status" value="1"/>
</dbReference>
<comment type="similarity">
    <text evidence="2 8">Belongs to the carbamoyltransferase HypF family.</text>
</comment>
<dbReference type="AlphaFoldDB" id="A0A437QEV6"/>
<proteinExistence type="inferred from homology"/>